<feature type="compositionally biased region" description="Polar residues" evidence="1">
    <location>
        <begin position="213"/>
        <end position="244"/>
    </location>
</feature>
<dbReference type="AlphaFoldDB" id="A0AAV7U9I2"/>
<accession>A0AAV7U9I2</accession>
<reference evidence="2" key="1">
    <citation type="journal article" date="2022" name="bioRxiv">
        <title>Sequencing and chromosome-scale assembly of the giantPleurodeles waltlgenome.</title>
        <authorList>
            <person name="Brown T."/>
            <person name="Elewa A."/>
            <person name="Iarovenko S."/>
            <person name="Subramanian E."/>
            <person name="Araus A.J."/>
            <person name="Petzold A."/>
            <person name="Susuki M."/>
            <person name="Suzuki K.-i.T."/>
            <person name="Hayashi T."/>
            <person name="Toyoda A."/>
            <person name="Oliveira C."/>
            <person name="Osipova E."/>
            <person name="Leigh N.D."/>
            <person name="Simon A."/>
            <person name="Yun M.H."/>
        </authorList>
    </citation>
    <scope>NUCLEOTIDE SEQUENCE</scope>
    <source>
        <strain evidence="2">20211129_DDA</strain>
        <tissue evidence="2">Liver</tissue>
    </source>
</reference>
<comment type="caution">
    <text evidence="2">The sequence shown here is derived from an EMBL/GenBank/DDBJ whole genome shotgun (WGS) entry which is preliminary data.</text>
</comment>
<feature type="region of interest" description="Disordered" evidence="1">
    <location>
        <begin position="197"/>
        <end position="258"/>
    </location>
</feature>
<evidence type="ECO:0000256" key="1">
    <source>
        <dbReference type="SAM" id="MobiDB-lite"/>
    </source>
</evidence>
<name>A0AAV7U9I2_PLEWA</name>
<dbReference type="Proteomes" id="UP001066276">
    <property type="component" value="Chromosome 3_1"/>
</dbReference>
<feature type="compositionally biased region" description="Basic and acidic residues" evidence="1">
    <location>
        <begin position="200"/>
        <end position="211"/>
    </location>
</feature>
<proteinExistence type="predicted"/>
<feature type="compositionally biased region" description="Basic and acidic residues" evidence="1">
    <location>
        <begin position="95"/>
        <end position="104"/>
    </location>
</feature>
<sequence length="258" mass="28910">MAWKSTEHLDVEEEEISISIQGSDWDDSDADRPPTAGQHVSTPAPTQAHSQSKTTQKASGTPLPEGHGSTHKQSSGDQATPSAPKKATTASKSSDSSRDTVSEKARHRVVTLTVFWNRGLLSAWAFRCRKNWLRIRKKPHILRNMDFSKQMKERHRFEEELHQIEEFETQARIQIHKDTGKIQTAPPLKFKRKLAFQGRSDTEQPKAKVPREQSPQCQFSPAPSPHSPQRTVSPLATPTAQSPTHCAVASRYRPMGPL</sequence>
<evidence type="ECO:0000313" key="2">
    <source>
        <dbReference type="EMBL" id="KAJ1185021.1"/>
    </source>
</evidence>
<keyword evidence="3" id="KW-1185">Reference proteome</keyword>
<organism evidence="2 3">
    <name type="scientific">Pleurodeles waltl</name>
    <name type="common">Iberian ribbed newt</name>
    <dbReference type="NCBI Taxonomy" id="8319"/>
    <lineage>
        <taxon>Eukaryota</taxon>
        <taxon>Metazoa</taxon>
        <taxon>Chordata</taxon>
        <taxon>Craniata</taxon>
        <taxon>Vertebrata</taxon>
        <taxon>Euteleostomi</taxon>
        <taxon>Amphibia</taxon>
        <taxon>Batrachia</taxon>
        <taxon>Caudata</taxon>
        <taxon>Salamandroidea</taxon>
        <taxon>Salamandridae</taxon>
        <taxon>Pleurodelinae</taxon>
        <taxon>Pleurodeles</taxon>
    </lineage>
</organism>
<feature type="region of interest" description="Disordered" evidence="1">
    <location>
        <begin position="1"/>
        <end position="104"/>
    </location>
</feature>
<dbReference type="EMBL" id="JANPWB010000005">
    <property type="protein sequence ID" value="KAJ1185021.1"/>
    <property type="molecule type" value="Genomic_DNA"/>
</dbReference>
<protein>
    <submittedName>
        <fullName evidence="2">Uncharacterized protein</fullName>
    </submittedName>
</protein>
<gene>
    <name evidence="2" type="ORF">NDU88_001817</name>
</gene>
<feature type="compositionally biased region" description="Low complexity" evidence="1">
    <location>
        <begin position="79"/>
        <end position="94"/>
    </location>
</feature>
<evidence type="ECO:0000313" key="3">
    <source>
        <dbReference type="Proteomes" id="UP001066276"/>
    </source>
</evidence>
<feature type="compositionally biased region" description="Polar residues" evidence="1">
    <location>
        <begin position="38"/>
        <end position="59"/>
    </location>
</feature>